<dbReference type="PANTHER" id="PTHR43673">
    <property type="entry name" value="NAD(P)H NITROREDUCTASE YDGI-RELATED"/>
    <property type="match status" value="1"/>
</dbReference>
<keyword evidence="4" id="KW-0288">FMN</keyword>
<evidence type="ECO:0000256" key="3">
    <source>
        <dbReference type="ARBA" id="ARBA00022630"/>
    </source>
</evidence>
<reference evidence="7 8" key="1">
    <citation type="submission" date="2019-07" db="EMBL/GenBank/DDBJ databases">
        <title>The pathways for chlorine oxyanion respiration interact through the shared metabolite chlorate.</title>
        <authorList>
            <person name="Barnum T.P."/>
            <person name="Cheng Y."/>
            <person name="Hill K.A."/>
            <person name="Lucas L.N."/>
            <person name="Carlson H.K."/>
            <person name="Coates J.D."/>
        </authorList>
    </citation>
    <scope>NUCLEOTIDE SEQUENCE [LARGE SCALE GENOMIC DNA]</scope>
    <source>
        <strain evidence="7">BK-3</strain>
    </source>
</reference>
<keyword evidence="5" id="KW-0560">Oxidoreductase</keyword>
<dbReference type="EMBL" id="VMRY01000052">
    <property type="protein sequence ID" value="TVT53710.1"/>
    <property type="molecule type" value="Genomic_DNA"/>
</dbReference>
<comment type="similarity">
    <text evidence="2">Belongs to the nitroreductase family.</text>
</comment>
<dbReference type="CDD" id="cd02136">
    <property type="entry name" value="PnbA_NfnB-like"/>
    <property type="match status" value="1"/>
</dbReference>
<dbReference type="Gene3D" id="3.40.109.10">
    <property type="entry name" value="NADH Oxidase"/>
    <property type="match status" value="1"/>
</dbReference>
<evidence type="ECO:0000259" key="6">
    <source>
        <dbReference type="Pfam" id="PF00881"/>
    </source>
</evidence>
<accession>A0A558CYB5</accession>
<evidence type="ECO:0000256" key="5">
    <source>
        <dbReference type="ARBA" id="ARBA00023002"/>
    </source>
</evidence>
<comment type="cofactor">
    <cofactor evidence="1">
        <name>FMN</name>
        <dbReference type="ChEBI" id="CHEBI:58210"/>
    </cofactor>
</comment>
<evidence type="ECO:0000256" key="2">
    <source>
        <dbReference type="ARBA" id="ARBA00007118"/>
    </source>
</evidence>
<comment type="caution">
    <text evidence="7">The sequence shown here is derived from an EMBL/GenBank/DDBJ whole genome shotgun (WGS) entry which is preliminary data.</text>
</comment>
<dbReference type="STRING" id="1543721.AAY24_02795"/>
<keyword evidence="3" id="KW-0285">Flavoprotein</keyword>
<feature type="domain" description="Nitroreductase" evidence="6">
    <location>
        <begin position="8"/>
        <end position="196"/>
    </location>
</feature>
<dbReference type="InterPro" id="IPR029479">
    <property type="entry name" value="Nitroreductase"/>
</dbReference>
<organism evidence="7 8">
    <name type="scientific">Sedimenticola thiotaurini</name>
    <dbReference type="NCBI Taxonomy" id="1543721"/>
    <lineage>
        <taxon>Bacteria</taxon>
        <taxon>Pseudomonadati</taxon>
        <taxon>Pseudomonadota</taxon>
        <taxon>Gammaproteobacteria</taxon>
        <taxon>Chromatiales</taxon>
        <taxon>Sedimenticolaceae</taxon>
        <taxon>Sedimenticola</taxon>
    </lineage>
</organism>
<evidence type="ECO:0000256" key="4">
    <source>
        <dbReference type="ARBA" id="ARBA00022643"/>
    </source>
</evidence>
<dbReference type="SUPFAM" id="SSF55469">
    <property type="entry name" value="FMN-dependent nitroreductase-like"/>
    <property type="match status" value="1"/>
</dbReference>
<gene>
    <name evidence="7" type="ORF">FHK82_11520</name>
</gene>
<evidence type="ECO:0000313" key="7">
    <source>
        <dbReference type="EMBL" id="TVT53710.1"/>
    </source>
</evidence>
<evidence type="ECO:0000313" key="8">
    <source>
        <dbReference type="Proteomes" id="UP000317355"/>
    </source>
</evidence>
<proteinExistence type="inferred from homology"/>
<dbReference type="Proteomes" id="UP000317355">
    <property type="component" value="Unassembled WGS sequence"/>
</dbReference>
<dbReference type="AlphaFoldDB" id="A0A558CYB5"/>
<protein>
    <submittedName>
        <fullName evidence="7">Nitroreductase</fullName>
    </submittedName>
</protein>
<dbReference type="InterPro" id="IPR000415">
    <property type="entry name" value="Nitroreductase-like"/>
</dbReference>
<sequence>MTVSETLSKRKATRAFQPKEVAHEKIVRILDAARHAPSGTNTQPWQVAVVTGEKRRRLGDLMESAFRKGQQGKMEFQYYPEVWEGIYKERRRACGLQMYSTLQISREDKQRQLDQWAANYRSFDAPVMMFFFIDDILETGSYLDYGMFIQSIMLMAVEEGLATCPQAALGEYPEIVKQELGYSDNKKLVVGLAMGYEDTAAIINQYRTPRDEVEQFTRFFD</sequence>
<dbReference type="GO" id="GO:0016491">
    <property type="term" value="F:oxidoreductase activity"/>
    <property type="evidence" value="ECO:0007669"/>
    <property type="project" value="UniProtKB-KW"/>
</dbReference>
<evidence type="ECO:0000256" key="1">
    <source>
        <dbReference type="ARBA" id="ARBA00001917"/>
    </source>
</evidence>
<dbReference type="Pfam" id="PF00881">
    <property type="entry name" value="Nitroreductase"/>
    <property type="match status" value="1"/>
</dbReference>
<dbReference type="PANTHER" id="PTHR43673:SF2">
    <property type="entry name" value="NITROREDUCTASE"/>
    <property type="match status" value="1"/>
</dbReference>
<name>A0A558CYB5_9GAMM</name>